<dbReference type="Pfam" id="PF00270">
    <property type="entry name" value="DEAD"/>
    <property type="match status" value="1"/>
</dbReference>
<gene>
    <name evidence="5" type="ORF">M0M42_04180</name>
</gene>
<protein>
    <submittedName>
        <fullName evidence="5">DEAD/DEAH box helicase</fullName>
    </submittedName>
</protein>
<dbReference type="InterPro" id="IPR011545">
    <property type="entry name" value="DEAD/DEAH_box_helicase_dom"/>
</dbReference>
<dbReference type="InterPro" id="IPR014001">
    <property type="entry name" value="Helicase_ATP-bd"/>
</dbReference>
<keyword evidence="5" id="KW-0347">Helicase</keyword>
<dbReference type="GO" id="GO:0004386">
    <property type="term" value="F:helicase activity"/>
    <property type="evidence" value="ECO:0007669"/>
    <property type="project" value="UniProtKB-KW"/>
</dbReference>
<keyword evidence="2" id="KW-0067">ATP-binding</keyword>
<dbReference type="PANTHER" id="PTHR47962:SF5">
    <property type="entry name" value="ATP-DEPENDENT HELICASE LHR-RELATED"/>
    <property type="match status" value="1"/>
</dbReference>
<evidence type="ECO:0000256" key="1">
    <source>
        <dbReference type="ARBA" id="ARBA00022741"/>
    </source>
</evidence>
<reference evidence="5 6" key="1">
    <citation type="submission" date="2022-04" db="EMBL/GenBank/DDBJ databases">
        <title>Pseudomonas knackmussii B09-2.</title>
        <authorList>
            <person name="Deng Y."/>
        </authorList>
    </citation>
    <scope>NUCLEOTIDE SEQUENCE [LARGE SCALE GENOMIC DNA]</scope>
    <source>
        <strain evidence="5 6">B09-2</strain>
    </source>
</reference>
<keyword evidence="5" id="KW-0378">Hydrolase</keyword>
<dbReference type="Gene3D" id="3.40.50.300">
    <property type="entry name" value="P-loop containing nucleotide triphosphate hydrolases"/>
    <property type="match status" value="2"/>
</dbReference>
<dbReference type="InterPro" id="IPR052511">
    <property type="entry name" value="ATP-dep_Helicase"/>
</dbReference>
<evidence type="ECO:0000256" key="2">
    <source>
        <dbReference type="ARBA" id="ARBA00022840"/>
    </source>
</evidence>
<evidence type="ECO:0000313" key="5">
    <source>
        <dbReference type="EMBL" id="UPQ83613.1"/>
    </source>
</evidence>
<evidence type="ECO:0000259" key="3">
    <source>
        <dbReference type="PROSITE" id="PS51192"/>
    </source>
</evidence>
<dbReference type="PROSITE" id="PS51192">
    <property type="entry name" value="HELICASE_ATP_BIND_1"/>
    <property type="match status" value="1"/>
</dbReference>
<dbReference type="Pfam" id="PF00271">
    <property type="entry name" value="Helicase_C"/>
    <property type="match status" value="1"/>
</dbReference>
<dbReference type="InterPro" id="IPR001650">
    <property type="entry name" value="Helicase_C-like"/>
</dbReference>
<evidence type="ECO:0000259" key="4">
    <source>
        <dbReference type="PROSITE" id="PS51194"/>
    </source>
</evidence>
<dbReference type="Proteomes" id="UP000831189">
    <property type="component" value="Chromosome"/>
</dbReference>
<proteinExistence type="predicted"/>
<dbReference type="SMART" id="SM00487">
    <property type="entry name" value="DEXDc"/>
    <property type="match status" value="1"/>
</dbReference>
<sequence length="1486" mass="166015">MAINLGQLHACLDKLEELETNLLVWGDTGGFFSEDEVLTTLEGVLPDHDPYDVLIELSKHAMLIEVPHPEGLTNVYRTRMGEAAHLYRNLRQWFLKQPIDRSRTLVSDFRFLRRPRSYPKRNQDPAQLLPQWLQLAGLHAPEHLKAAIESLLESARNPLDLAGFQTRATSRILQAFSAHRNGQTYASGTIVCAGTGSGKTLSFYLPGLAALAADLLGNHTPRVRILAIYPRNELLKDQFMEAWTQCRKLDGLMQAGIGRKIRIGALYGDTPTEWQWAGVDFETKKPSLAFDLLRCSSNSCGGKMEWRSNLKEVKCNRCGHRVADDEVALTRRCQSEFPPDILFTTTEMLNRRLGDFSCNHLFGVGPQAGPTLVLLDEVHTYGGSSGAQTAYLLRRWMKRAQCRPHFVGLSATLADAARFFADLVGARQEHVELVEPLPDEMIDEGAEYLMVLRGDPVSQTALLSTTIQASMLTRRILDPRKGCSKGTWGSKTFVFTDDLDANNRLYHQLADAEGWRTNKWGLTPHHPALASLRGPNDGQDVDKQDATLPLERIRLGQDWRVGTDIGHLLSEDDRAVIGRTSSQDVGVDADAEIVVATASLEVGFNDPAVGAVLQHKAPRDVASYLQRKGRAGRSRTMRPWMLVVLSEFGRDRVAFQRYEELLSPEIKRQGLPLHNSHIQKMQAAIALLDWLSAQLGSGSVWAILRKPQNNKSSCKKLLVLVEQLLQPSSQQDEFTAYLKDALQVDNDTLLRILWAPPRSVMLELLPALQRKLVTDWCANGQLWEDVSKGSSPLPEFIPEALFAELSLPSLFIALVRGVDLGIEWRDLPIFQALREFAPGRISKRYAIDSNLDADWLIPESFVPEPDATQQMGFEVCEAFGEQLRDEGLVSISAAQPLTVLRPSAVYTRRLEQKLNLTEKSNARLVWQAEFSVPSLTEVHECPTGSWGRHLTDVTFCLHQQMTPLEVVRFSTAANATLRFTNGASTRVRFDWQRSGEPIAIGARQWVDGMRLRFQISDQVIGNMLADPQVLRGIRPVFFRHLVDQLDILGGDPFKANWIAECYLAALAGELFDLDPAAVQPLTSALTRLHAAAGIDRLRTIPQSLFQPDEQLDSVQEQKLQAELRELLARDDLLIALQNCARALWVDVDLLPELPVWSRTLLANTLAAAAQRTMCVLLPDVDERLVLADALWLEDCLEIWLSESEAGGNGIISRLEQIYFEDPLRVLNTLARSLQPGDYEHIDFDLYQLLGQVVPGGSLADALALVRGAGDLQQRREANAELHRTLLGEGFALSHSFLSVLYSRALRPGSNDSTDARLLDLLNAWRTLEADSGLEWGLNIAAHALASKELGRQATPLEVFQGLCRNQGLLWPRGNAIRQSEMSYYNPFQNDVATTERLLGSLLFAEQEPTVQFSSNYLPKLHDVLRRAGYADLLLTRVQITKISQLIAEIQLQPVDHSGLWLYPRVGAMTRLQDSVVLRVELAEAIQ</sequence>
<feature type="domain" description="Helicase C-terminal" evidence="4">
    <location>
        <begin position="516"/>
        <end position="679"/>
    </location>
</feature>
<name>A0ABY4KRW4_9PSED</name>
<feature type="domain" description="Helicase ATP-binding" evidence="3">
    <location>
        <begin position="180"/>
        <end position="431"/>
    </location>
</feature>
<evidence type="ECO:0000313" key="6">
    <source>
        <dbReference type="Proteomes" id="UP000831189"/>
    </source>
</evidence>
<dbReference type="InterPro" id="IPR027417">
    <property type="entry name" value="P-loop_NTPase"/>
</dbReference>
<dbReference type="NCBIfam" id="NF041067">
    <property type="entry name" value="DpdJ"/>
    <property type="match status" value="1"/>
</dbReference>
<keyword evidence="6" id="KW-1185">Reference proteome</keyword>
<dbReference type="PROSITE" id="PS51194">
    <property type="entry name" value="HELICASE_CTER"/>
    <property type="match status" value="1"/>
</dbReference>
<organism evidence="5 6">
    <name type="scientific">Pseudomonas knackmussii</name>
    <dbReference type="NCBI Taxonomy" id="65741"/>
    <lineage>
        <taxon>Bacteria</taxon>
        <taxon>Pseudomonadati</taxon>
        <taxon>Pseudomonadota</taxon>
        <taxon>Gammaproteobacteria</taxon>
        <taxon>Pseudomonadales</taxon>
        <taxon>Pseudomonadaceae</taxon>
        <taxon>Pseudomonas</taxon>
    </lineage>
</organism>
<dbReference type="SUPFAM" id="SSF52540">
    <property type="entry name" value="P-loop containing nucleoside triphosphate hydrolases"/>
    <property type="match status" value="1"/>
</dbReference>
<dbReference type="EMBL" id="CP096208">
    <property type="protein sequence ID" value="UPQ83613.1"/>
    <property type="molecule type" value="Genomic_DNA"/>
</dbReference>
<keyword evidence="1" id="KW-0547">Nucleotide-binding</keyword>
<dbReference type="PANTHER" id="PTHR47962">
    <property type="entry name" value="ATP-DEPENDENT HELICASE LHR-RELATED-RELATED"/>
    <property type="match status" value="1"/>
</dbReference>
<accession>A0ABY4KRW4</accession>